<feature type="transmembrane region" description="Helical" evidence="7">
    <location>
        <begin position="308"/>
        <end position="328"/>
    </location>
</feature>
<feature type="transmembrane region" description="Helical" evidence="7">
    <location>
        <begin position="340"/>
        <end position="363"/>
    </location>
</feature>
<evidence type="ECO:0000256" key="2">
    <source>
        <dbReference type="ARBA" id="ARBA00022448"/>
    </source>
</evidence>
<feature type="transmembrane region" description="Helical" evidence="7">
    <location>
        <begin position="41"/>
        <end position="62"/>
    </location>
</feature>
<dbReference type="InterPro" id="IPR011701">
    <property type="entry name" value="MFS"/>
</dbReference>
<name>A0AA45R3D2_9PSEU</name>
<dbReference type="PANTHER" id="PTHR23517">
    <property type="entry name" value="RESISTANCE PROTEIN MDTM, PUTATIVE-RELATED-RELATED"/>
    <property type="match status" value="1"/>
</dbReference>
<evidence type="ECO:0000256" key="6">
    <source>
        <dbReference type="ARBA" id="ARBA00023136"/>
    </source>
</evidence>
<dbReference type="PANTHER" id="PTHR23517:SF2">
    <property type="entry name" value="MULTIDRUG RESISTANCE PROTEIN MDTH"/>
    <property type="match status" value="1"/>
</dbReference>
<dbReference type="AlphaFoldDB" id="A0AA45R3D2"/>
<keyword evidence="4 7" id="KW-0812">Transmembrane</keyword>
<evidence type="ECO:0000313" key="10">
    <source>
        <dbReference type="Proteomes" id="UP000677152"/>
    </source>
</evidence>
<accession>A0AA45R3D2</accession>
<dbReference type="EMBL" id="CP073249">
    <property type="protein sequence ID" value="QUF03706.1"/>
    <property type="molecule type" value="Genomic_DNA"/>
</dbReference>
<dbReference type="GO" id="GO:0005886">
    <property type="term" value="C:plasma membrane"/>
    <property type="evidence" value="ECO:0007669"/>
    <property type="project" value="UniProtKB-SubCell"/>
</dbReference>
<reference evidence="9" key="1">
    <citation type="submission" date="2021-04" db="EMBL/GenBank/DDBJ databases">
        <title>Genomic sequence of Actinosynnema pretiosum subsp. pretiosum ATCC 31280 (C-14919).</title>
        <authorList>
            <person name="Bai L."/>
            <person name="Wang X."/>
            <person name="Xiao Y."/>
        </authorList>
    </citation>
    <scope>NUCLEOTIDE SEQUENCE</scope>
    <source>
        <strain evidence="9">ATCC 31280</strain>
    </source>
</reference>
<evidence type="ECO:0000313" key="9">
    <source>
        <dbReference type="EMBL" id="QUF03706.1"/>
    </source>
</evidence>
<dbReference type="GO" id="GO:0022857">
    <property type="term" value="F:transmembrane transporter activity"/>
    <property type="evidence" value="ECO:0007669"/>
    <property type="project" value="InterPro"/>
</dbReference>
<feature type="transmembrane region" description="Helical" evidence="7">
    <location>
        <begin position="147"/>
        <end position="170"/>
    </location>
</feature>
<keyword evidence="3" id="KW-1003">Cell membrane</keyword>
<keyword evidence="6 7" id="KW-0472">Membrane</keyword>
<dbReference type="Proteomes" id="UP000677152">
    <property type="component" value="Chromosome"/>
</dbReference>
<dbReference type="Gene3D" id="1.20.1250.20">
    <property type="entry name" value="MFS general substrate transporter like domains"/>
    <property type="match status" value="1"/>
</dbReference>
<feature type="transmembrane region" description="Helical" evidence="7">
    <location>
        <begin position="83"/>
        <end position="101"/>
    </location>
</feature>
<evidence type="ECO:0000256" key="7">
    <source>
        <dbReference type="SAM" id="Phobius"/>
    </source>
</evidence>
<keyword evidence="5 7" id="KW-1133">Transmembrane helix</keyword>
<evidence type="ECO:0000256" key="5">
    <source>
        <dbReference type="ARBA" id="ARBA00022989"/>
    </source>
</evidence>
<dbReference type="InterPro" id="IPR036259">
    <property type="entry name" value="MFS_trans_sf"/>
</dbReference>
<feature type="transmembrane region" description="Helical" evidence="7">
    <location>
        <begin position="217"/>
        <end position="239"/>
    </location>
</feature>
<evidence type="ECO:0000256" key="4">
    <source>
        <dbReference type="ARBA" id="ARBA00022692"/>
    </source>
</evidence>
<dbReference type="InterPro" id="IPR050171">
    <property type="entry name" value="MFS_Transporters"/>
</dbReference>
<feature type="transmembrane region" description="Helical" evidence="7">
    <location>
        <begin position="369"/>
        <end position="389"/>
    </location>
</feature>
<gene>
    <name evidence="9" type="ORF">KCV87_30770</name>
</gene>
<feature type="transmembrane region" description="Helical" evidence="7">
    <location>
        <begin position="284"/>
        <end position="302"/>
    </location>
</feature>
<evidence type="ECO:0000259" key="8">
    <source>
        <dbReference type="PROSITE" id="PS50850"/>
    </source>
</evidence>
<comment type="subcellular location">
    <subcellularLocation>
        <location evidence="1">Cell membrane</location>
        <topology evidence="1">Multi-pass membrane protein</topology>
    </subcellularLocation>
</comment>
<dbReference type="PROSITE" id="PS50850">
    <property type="entry name" value="MFS"/>
    <property type="match status" value="1"/>
</dbReference>
<evidence type="ECO:0000256" key="1">
    <source>
        <dbReference type="ARBA" id="ARBA00004651"/>
    </source>
</evidence>
<feature type="domain" description="Major facilitator superfamily (MFS) profile" evidence="8">
    <location>
        <begin position="10"/>
        <end position="395"/>
    </location>
</feature>
<dbReference type="Pfam" id="PF07690">
    <property type="entry name" value="MFS_1"/>
    <property type="match status" value="1"/>
</dbReference>
<dbReference type="InterPro" id="IPR020846">
    <property type="entry name" value="MFS_dom"/>
</dbReference>
<evidence type="ECO:0000256" key="3">
    <source>
        <dbReference type="ARBA" id="ARBA00022475"/>
    </source>
</evidence>
<protein>
    <submittedName>
        <fullName evidence="9">MFS transporter</fullName>
    </submittedName>
</protein>
<feature type="transmembrane region" description="Helical" evidence="7">
    <location>
        <begin position="176"/>
        <end position="196"/>
    </location>
</feature>
<sequence length="395" mass="40336">MGRAVVGRGVVRADALARLLVGTQFAFNVGFYAVLPHLAAHLSGGLGLAGWLVGVVLGLRTFSQQGMFVVGGALADRFGPRPAVLVGCALRVVGFGWLAFASGTASVIGAVLLIGFAAALFSPAVESEVARQALEREQRTGEPRTRLLGTFHAGGQAGALIGPVLGALLLGQGFQAVALAGAAVFVVILVGHWFLMPGREPVKPPPLTFRGVAGNRAFLLLCLAYGGYLVIYNQMYLTLPAELERATGGQAALGWLFALSSVLVVALQVPLSKWAGRALTPASALRWGLGVLVVGCALPALLPTTGLTGSVVFVVLLTGGQMLAAPAARALVPDLVDERLLGTFMGAMSSLSGLLVLATSAPLGAVAEAGGAAMWLGMAVIPLVGLLLVPRTARA</sequence>
<dbReference type="SUPFAM" id="SSF103473">
    <property type="entry name" value="MFS general substrate transporter"/>
    <property type="match status" value="1"/>
</dbReference>
<keyword evidence="2" id="KW-0813">Transport</keyword>
<organism evidence="9 10">
    <name type="scientific">Actinosynnema pretiosum subsp. pretiosum</name>
    <dbReference type="NCBI Taxonomy" id="103721"/>
    <lineage>
        <taxon>Bacteria</taxon>
        <taxon>Bacillati</taxon>
        <taxon>Actinomycetota</taxon>
        <taxon>Actinomycetes</taxon>
        <taxon>Pseudonocardiales</taxon>
        <taxon>Pseudonocardiaceae</taxon>
        <taxon>Actinosynnema</taxon>
    </lineage>
</organism>
<proteinExistence type="predicted"/>
<feature type="transmembrane region" description="Helical" evidence="7">
    <location>
        <begin position="107"/>
        <end position="126"/>
    </location>
</feature>
<feature type="transmembrane region" description="Helical" evidence="7">
    <location>
        <begin position="251"/>
        <end position="272"/>
    </location>
</feature>